<proteinExistence type="inferred from homology"/>
<organism evidence="3 4">
    <name type="scientific">Acetitomaculum ruminis DSM 5522</name>
    <dbReference type="NCBI Taxonomy" id="1120918"/>
    <lineage>
        <taxon>Bacteria</taxon>
        <taxon>Bacillati</taxon>
        <taxon>Bacillota</taxon>
        <taxon>Clostridia</taxon>
        <taxon>Lachnospirales</taxon>
        <taxon>Lachnospiraceae</taxon>
        <taxon>Acetitomaculum</taxon>
    </lineage>
</organism>
<dbReference type="PANTHER" id="PTHR35024:SF4">
    <property type="entry name" value="POLYMER-FORMING CYTOSKELETAL PROTEIN"/>
    <property type="match status" value="1"/>
</dbReference>
<dbReference type="PANTHER" id="PTHR35024">
    <property type="entry name" value="HYPOTHETICAL CYTOSOLIC PROTEIN"/>
    <property type="match status" value="1"/>
</dbReference>
<dbReference type="RefSeq" id="WP_092874259.1">
    <property type="nucleotide sequence ID" value="NZ_FOJY01000022.1"/>
</dbReference>
<gene>
    <name evidence="3" type="ORF">SAMN05216249_12217</name>
</gene>
<dbReference type="AlphaFoldDB" id="A0A1I1A6Z9"/>
<evidence type="ECO:0000313" key="4">
    <source>
        <dbReference type="Proteomes" id="UP000198838"/>
    </source>
</evidence>
<evidence type="ECO:0000313" key="3">
    <source>
        <dbReference type="EMBL" id="SFB33794.1"/>
    </source>
</evidence>
<keyword evidence="4" id="KW-1185">Reference proteome</keyword>
<dbReference type="InterPro" id="IPR007607">
    <property type="entry name" value="BacA/B"/>
</dbReference>
<dbReference type="Proteomes" id="UP000198838">
    <property type="component" value="Unassembled WGS sequence"/>
</dbReference>
<evidence type="ECO:0000256" key="1">
    <source>
        <dbReference type="ARBA" id="ARBA00044755"/>
    </source>
</evidence>
<dbReference type="OrthoDB" id="1651736at2"/>
<comment type="similarity">
    <text evidence="1">Belongs to the bactofilin family.</text>
</comment>
<reference evidence="3 4" key="1">
    <citation type="submission" date="2016-10" db="EMBL/GenBank/DDBJ databases">
        <authorList>
            <person name="de Groot N.N."/>
        </authorList>
    </citation>
    <scope>NUCLEOTIDE SEQUENCE [LARGE SCALE GENOMIC DNA]</scope>
    <source>
        <strain evidence="3 4">DSM 5522</strain>
    </source>
</reference>
<dbReference type="Pfam" id="PF04519">
    <property type="entry name" value="Bactofilin"/>
    <property type="match status" value="1"/>
</dbReference>
<sequence length="302" mass="32418">MGFFKDFKDDLTAAVDSVVPESAGNLKKKEEDFAKELEEMKVPEGMKIEKDFLEIDELVDDEKDGSEDDIEFEESFLNEIESEDVQEESIDFELNEKSKLSALSLFGNSNEKQNEIQMEENEKVSEELEINVEDAVEVENEAVMQKRIPGEATDEVTIITSGTRIVGSVESEGSVEINGNIDGDVTCNGKITVTGCINGNSDAAEFFADSAKIEGEISASGTVKIGIGSTVIGNISASSVVIAGAIKGDIDVKGPVVVDTSAVVVGDIKSRSVQINNGAVIEGFCSQTYAEVDVKTIFGEEA</sequence>
<keyword evidence="2" id="KW-0175">Coiled coil</keyword>
<feature type="coiled-coil region" evidence="2">
    <location>
        <begin position="109"/>
        <end position="141"/>
    </location>
</feature>
<dbReference type="EMBL" id="FOJY01000022">
    <property type="protein sequence ID" value="SFB33794.1"/>
    <property type="molecule type" value="Genomic_DNA"/>
</dbReference>
<dbReference type="STRING" id="1120918.SAMN05216249_12217"/>
<accession>A0A1I1A6Z9</accession>
<name>A0A1I1A6Z9_9FIRM</name>
<evidence type="ECO:0000256" key="2">
    <source>
        <dbReference type="SAM" id="Coils"/>
    </source>
</evidence>
<protein>
    <submittedName>
        <fullName evidence="3">Polymer-forming protein</fullName>
    </submittedName>
</protein>